<sequence>MIRSDFLASYLSGRNHSCTSIHGDRLQSQREMALLEFTTGKRQVLVATAVAARGLDIPKVAMVINYDLPNEIDEYVHRIGRTGRVGHTGKAISFYDDAQDSSLAPQLLSILKGAGQDVPDFLDGRASNGYGGGFEEGGFSSVDVRKGSAPAAAEADDDDW</sequence>
<dbReference type="SMART" id="SM00490">
    <property type="entry name" value="HELICc"/>
    <property type="match status" value="1"/>
</dbReference>
<dbReference type="CDD" id="cd18787">
    <property type="entry name" value="SF2_C_DEAD"/>
    <property type="match status" value="1"/>
</dbReference>
<dbReference type="AlphaFoldDB" id="A0A1D2N7F6"/>
<comment type="caution">
    <text evidence="3">The sequence shown here is derived from an EMBL/GenBank/DDBJ whole genome shotgun (WGS) entry which is preliminary data.</text>
</comment>
<dbReference type="SUPFAM" id="SSF52540">
    <property type="entry name" value="P-loop containing nucleoside triphosphate hydrolases"/>
    <property type="match status" value="1"/>
</dbReference>
<keyword evidence="4" id="KW-1185">Reference proteome</keyword>
<organism evidence="3 4">
    <name type="scientific">Orchesella cincta</name>
    <name type="common">Springtail</name>
    <name type="synonym">Podura cincta</name>
    <dbReference type="NCBI Taxonomy" id="48709"/>
    <lineage>
        <taxon>Eukaryota</taxon>
        <taxon>Metazoa</taxon>
        <taxon>Ecdysozoa</taxon>
        <taxon>Arthropoda</taxon>
        <taxon>Hexapoda</taxon>
        <taxon>Collembola</taxon>
        <taxon>Entomobryomorpha</taxon>
        <taxon>Entomobryoidea</taxon>
        <taxon>Orchesellidae</taxon>
        <taxon>Orchesellinae</taxon>
        <taxon>Orchesella</taxon>
    </lineage>
</organism>
<reference evidence="3 4" key="1">
    <citation type="journal article" date="2016" name="Genome Biol. Evol.">
        <title>Gene Family Evolution Reflects Adaptation to Soil Environmental Stressors in the Genome of the Collembolan Orchesella cincta.</title>
        <authorList>
            <person name="Faddeeva-Vakhrusheva A."/>
            <person name="Derks M.F."/>
            <person name="Anvar S.Y."/>
            <person name="Agamennone V."/>
            <person name="Suring W."/>
            <person name="Smit S."/>
            <person name="van Straalen N.M."/>
            <person name="Roelofs D."/>
        </authorList>
    </citation>
    <scope>NUCLEOTIDE SEQUENCE [LARGE SCALE GENOMIC DNA]</scope>
    <source>
        <tissue evidence="3">Mixed pool</tissue>
    </source>
</reference>
<evidence type="ECO:0000313" key="3">
    <source>
        <dbReference type="EMBL" id="ODN01187.1"/>
    </source>
</evidence>
<proteinExistence type="predicted"/>
<protein>
    <submittedName>
        <fullName evidence="3">ATP-dependent RNA helicase vasa, isoform A</fullName>
    </submittedName>
</protein>
<gene>
    <name evidence="3" type="ORF">Ocin01_05478</name>
</gene>
<keyword evidence="3" id="KW-0347">Helicase</keyword>
<evidence type="ECO:0000313" key="4">
    <source>
        <dbReference type="Proteomes" id="UP000094527"/>
    </source>
</evidence>
<dbReference type="OMA" id="ARDKIMN"/>
<keyword evidence="3" id="KW-0067">ATP-binding</keyword>
<accession>A0A1D2N7F6</accession>
<dbReference type="EMBL" id="LJIJ01000167">
    <property type="protein sequence ID" value="ODN01187.1"/>
    <property type="molecule type" value="Genomic_DNA"/>
</dbReference>
<evidence type="ECO:0000256" key="1">
    <source>
        <dbReference type="SAM" id="MobiDB-lite"/>
    </source>
</evidence>
<keyword evidence="3" id="KW-0378">Hydrolase</keyword>
<feature type="domain" description="Helicase C-terminal" evidence="2">
    <location>
        <begin position="1"/>
        <end position="126"/>
    </location>
</feature>
<dbReference type="Pfam" id="PF00271">
    <property type="entry name" value="Helicase_C"/>
    <property type="match status" value="1"/>
</dbReference>
<dbReference type="Gene3D" id="3.40.50.300">
    <property type="entry name" value="P-loop containing nucleotide triphosphate hydrolases"/>
    <property type="match status" value="1"/>
</dbReference>
<dbReference type="InterPro" id="IPR027417">
    <property type="entry name" value="P-loop_NTPase"/>
</dbReference>
<dbReference type="Proteomes" id="UP000094527">
    <property type="component" value="Unassembled WGS sequence"/>
</dbReference>
<keyword evidence="3" id="KW-0547">Nucleotide-binding</keyword>
<dbReference type="InterPro" id="IPR001650">
    <property type="entry name" value="Helicase_C-like"/>
</dbReference>
<dbReference type="STRING" id="48709.A0A1D2N7F6"/>
<dbReference type="GO" id="GO:0004386">
    <property type="term" value="F:helicase activity"/>
    <property type="evidence" value="ECO:0007669"/>
    <property type="project" value="UniProtKB-KW"/>
</dbReference>
<dbReference type="OrthoDB" id="196131at2759"/>
<dbReference type="PANTHER" id="PTHR47958">
    <property type="entry name" value="ATP-DEPENDENT RNA HELICASE DBP3"/>
    <property type="match status" value="1"/>
</dbReference>
<feature type="region of interest" description="Disordered" evidence="1">
    <location>
        <begin position="135"/>
        <end position="160"/>
    </location>
</feature>
<dbReference type="PROSITE" id="PS51194">
    <property type="entry name" value="HELICASE_CTER"/>
    <property type="match status" value="1"/>
</dbReference>
<name>A0A1D2N7F6_ORCCI</name>
<evidence type="ECO:0000259" key="2">
    <source>
        <dbReference type="PROSITE" id="PS51194"/>
    </source>
</evidence>